<dbReference type="RefSeq" id="WP_344701409.1">
    <property type="nucleotide sequence ID" value="NZ_BAAAZT010000009.1"/>
</dbReference>
<dbReference type="EMBL" id="BAAAZT010000009">
    <property type="protein sequence ID" value="GAA3894311.1"/>
    <property type="molecule type" value="Genomic_DNA"/>
</dbReference>
<evidence type="ECO:0000256" key="1">
    <source>
        <dbReference type="ARBA" id="ARBA00003065"/>
    </source>
</evidence>
<dbReference type="HAMAP" id="MF_00201">
    <property type="entry name" value="RecO"/>
    <property type="match status" value="1"/>
</dbReference>
<comment type="similarity">
    <text evidence="2 8">Belongs to the RecO family.</text>
</comment>
<dbReference type="Pfam" id="PF02565">
    <property type="entry name" value="RecO_C"/>
    <property type="match status" value="1"/>
</dbReference>
<comment type="caution">
    <text evidence="10">The sequence shown here is derived from an EMBL/GenBank/DDBJ whole genome shotgun (WGS) entry which is preliminary data.</text>
</comment>
<dbReference type="Gene3D" id="2.40.50.140">
    <property type="entry name" value="Nucleic acid-binding proteins"/>
    <property type="match status" value="1"/>
</dbReference>
<keyword evidence="5 8" id="KW-0233">DNA recombination</keyword>
<comment type="function">
    <text evidence="1 8">Involved in DNA repair and RecF pathway recombination.</text>
</comment>
<evidence type="ECO:0000256" key="2">
    <source>
        <dbReference type="ARBA" id="ARBA00007452"/>
    </source>
</evidence>
<dbReference type="Gene3D" id="1.20.1440.120">
    <property type="entry name" value="Recombination protein O, C-terminal domain"/>
    <property type="match status" value="1"/>
</dbReference>
<accession>A0ABP7L3J3</accession>
<feature type="domain" description="DNA replication/recombination mediator RecO N-terminal" evidence="9">
    <location>
        <begin position="4"/>
        <end position="73"/>
    </location>
</feature>
<dbReference type="PANTHER" id="PTHR33991">
    <property type="entry name" value="DNA REPAIR PROTEIN RECO"/>
    <property type="match status" value="1"/>
</dbReference>
<protein>
    <recommendedName>
        <fullName evidence="3 8">DNA repair protein RecO</fullName>
    </recommendedName>
    <alternativeName>
        <fullName evidence="7 8">Recombination protein O</fullName>
    </alternativeName>
</protein>
<dbReference type="InterPro" id="IPR042242">
    <property type="entry name" value="RecO_C"/>
</dbReference>
<organism evidence="10 11">
    <name type="scientific">Halomonas cibimaris</name>
    <dbReference type="NCBI Taxonomy" id="657012"/>
    <lineage>
        <taxon>Bacteria</taxon>
        <taxon>Pseudomonadati</taxon>
        <taxon>Pseudomonadota</taxon>
        <taxon>Gammaproteobacteria</taxon>
        <taxon>Oceanospirillales</taxon>
        <taxon>Halomonadaceae</taxon>
        <taxon>Halomonas</taxon>
    </lineage>
</organism>
<evidence type="ECO:0000259" key="9">
    <source>
        <dbReference type="Pfam" id="PF11967"/>
    </source>
</evidence>
<proteinExistence type="inferred from homology"/>
<evidence type="ECO:0000256" key="8">
    <source>
        <dbReference type="HAMAP-Rule" id="MF_00201"/>
    </source>
</evidence>
<evidence type="ECO:0000256" key="7">
    <source>
        <dbReference type="ARBA" id="ARBA00033409"/>
    </source>
</evidence>
<reference evidence="11" key="1">
    <citation type="journal article" date="2019" name="Int. J. Syst. Evol. Microbiol.">
        <title>The Global Catalogue of Microorganisms (GCM) 10K type strain sequencing project: providing services to taxonomists for standard genome sequencing and annotation.</title>
        <authorList>
            <consortium name="The Broad Institute Genomics Platform"/>
            <consortium name="The Broad Institute Genome Sequencing Center for Infectious Disease"/>
            <person name="Wu L."/>
            <person name="Ma J."/>
        </authorList>
    </citation>
    <scope>NUCLEOTIDE SEQUENCE [LARGE SCALE GENOMIC DNA]</scope>
    <source>
        <strain evidence="11">JCM 16914</strain>
    </source>
</reference>
<dbReference type="InterPro" id="IPR012340">
    <property type="entry name" value="NA-bd_OB-fold"/>
</dbReference>
<dbReference type="SUPFAM" id="SSF57863">
    <property type="entry name" value="ArfGap/RecO-like zinc finger"/>
    <property type="match status" value="1"/>
</dbReference>
<dbReference type="NCBIfam" id="TIGR00613">
    <property type="entry name" value="reco"/>
    <property type="match status" value="1"/>
</dbReference>
<evidence type="ECO:0000256" key="6">
    <source>
        <dbReference type="ARBA" id="ARBA00023204"/>
    </source>
</evidence>
<evidence type="ECO:0000256" key="3">
    <source>
        <dbReference type="ARBA" id="ARBA00021310"/>
    </source>
</evidence>
<name>A0ABP7L3J3_9GAMM</name>
<dbReference type="InterPro" id="IPR037278">
    <property type="entry name" value="ARFGAP/RecO"/>
</dbReference>
<evidence type="ECO:0000256" key="4">
    <source>
        <dbReference type="ARBA" id="ARBA00022763"/>
    </source>
</evidence>
<keyword evidence="4 8" id="KW-0227">DNA damage</keyword>
<dbReference type="Proteomes" id="UP001500133">
    <property type="component" value="Unassembled WGS sequence"/>
</dbReference>
<sequence>MSPEPAFLLHRRAYRETSALVELLTLNRGRIRAVARGVQRPGAKSRQRLQPFAPLFVTWQGERELKRLKLMETRGPVALLAGEGLLCGLYANELATRLLAPEMPAADVFAFYTALLKALPRPAERMLALRRYEWSLLEALGATPRFATSNGAALDGQTRYRFDPASGGFMPATEGIEGRVLRYLAQGGWHQPGVAGALKALMRQALAPHLGHAELRSRRLMQDLIHRRRARATG</sequence>
<dbReference type="SUPFAM" id="SSF50249">
    <property type="entry name" value="Nucleic acid-binding proteins"/>
    <property type="match status" value="1"/>
</dbReference>
<dbReference type="Pfam" id="PF11967">
    <property type="entry name" value="RecO_N"/>
    <property type="match status" value="1"/>
</dbReference>
<keyword evidence="11" id="KW-1185">Reference proteome</keyword>
<dbReference type="PANTHER" id="PTHR33991:SF1">
    <property type="entry name" value="DNA REPAIR PROTEIN RECO"/>
    <property type="match status" value="1"/>
</dbReference>
<keyword evidence="6 8" id="KW-0234">DNA repair</keyword>
<evidence type="ECO:0000313" key="10">
    <source>
        <dbReference type="EMBL" id="GAA3894311.1"/>
    </source>
</evidence>
<gene>
    <name evidence="8 10" type="primary">recO</name>
    <name evidence="10" type="ORF">GCM10022228_01870</name>
</gene>
<evidence type="ECO:0000313" key="11">
    <source>
        <dbReference type="Proteomes" id="UP001500133"/>
    </source>
</evidence>
<dbReference type="InterPro" id="IPR022572">
    <property type="entry name" value="DNA_rep/recomb_RecO_N"/>
</dbReference>
<evidence type="ECO:0000256" key="5">
    <source>
        <dbReference type="ARBA" id="ARBA00023172"/>
    </source>
</evidence>
<dbReference type="InterPro" id="IPR003717">
    <property type="entry name" value="RecO"/>
</dbReference>